<dbReference type="GO" id="GO:0004519">
    <property type="term" value="F:endonuclease activity"/>
    <property type="evidence" value="ECO:0007669"/>
    <property type="project" value="UniProtKB-KW"/>
</dbReference>
<organism evidence="3 4">
    <name type="scientific">Sphingomonas baiyangensis</name>
    <dbReference type="NCBI Taxonomy" id="2572576"/>
    <lineage>
        <taxon>Bacteria</taxon>
        <taxon>Pseudomonadati</taxon>
        <taxon>Pseudomonadota</taxon>
        <taxon>Alphaproteobacteria</taxon>
        <taxon>Sphingomonadales</taxon>
        <taxon>Sphingomonadaceae</taxon>
        <taxon>Sphingomonas</taxon>
    </lineage>
</organism>
<dbReference type="Gene3D" id="1.10.30.50">
    <property type="match status" value="1"/>
</dbReference>
<gene>
    <name evidence="3" type="ORF">FBR43_05470</name>
</gene>
<keyword evidence="3" id="KW-0255">Endonuclease</keyword>
<dbReference type="CDD" id="cd00085">
    <property type="entry name" value="HNHc"/>
    <property type="match status" value="1"/>
</dbReference>
<dbReference type="OrthoDB" id="5292295at2"/>
<evidence type="ECO:0000256" key="1">
    <source>
        <dbReference type="SAM" id="MobiDB-lite"/>
    </source>
</evidence>
<dbReference type="InterPro" id="IPR003615">
    <property type="entry name" value="HNH_nuc"/>
</dbReference>
<feature type="region of interest" description="Disordered" evidence="1">
    <location>
        <begin position="1"/>
        <end position="22"/>
    </location>
</feature>
<dbReference type="GO" id="GO:0003676">
    <property type="term" value="F:nucleic acid binding"/>
    <property type="evidence" value="ECO:0007669"/>
    <property type="project" value="InterPro"/>
</dbReference>
<name>A0A4U1L0J6_9SPHN</name>
<evidence type="ECO:0000313" key="3">
    <source>
        <dbReference type="EMBL" id="TKD50267.1"/>
    </source>
</evidence>
<dbReference type="GO" id="GO:0008270">
    <property type="term" value="F:zinc ion binding"/>
    <property type="evidence" value="ECO:0007669"/>
    <property type="project" value="InterPro"/>
</dbReference>
<comment type="caution">
    <text evidence="3">The sequence shown here is derived from an EMBL/GenBank/DDBJ whole genome shotgun (WGS) entry which is preliminary data.</text>
</comment>
<dbReference type="EMBL" id="SWKR01000002">
    <property type="protein sequence ID" value="TKD50267.1"/>
    <property type="molecule type" value="Genomic_DNA"/>
</dbReference>
<dbReference type="Pfam" id="PF01844">
    <property type="entry name" value="HNH"/>
    <property type="match status" value="1"/>
</dbReference>
<proteinExistence type="predicted"/>
<evidence type="ECO:0000313" key="4">
    <source>
        <dbReference type="Proteomes" id="UP000309138"/>
    </source>
</evidence>
<dbReference type="AlphaFoldDB" id="A0A4U1L0J6"/>
<feature type="domain" description="HNH nuclease" evidence="2">
    <location>
        <begin position="103"/>
        <end position="158"/>
    </location>
</feature>
<evidence type="ECO:0000259" key="2">
    <source>
        <dbReference type="SMART" id="SM00507"/>
    </source>
</evidence>
<sequence length="286" mass="32378">MLTDRRVADSLSTMPKSPASKSKGLDHVALAILDLLRTNPAGLDIEEIKAGLTYGGTHTHVDRRLRSLRKYYDIPGKRHGGRFIYILGEQKTGETDSGAVSGKLRAQVLGLAKGRCQMCGKTIAEDGIKLQVDHKVPQDWGGLTVLENLWAICLDCNNGKQAHFASYDQDEMTALLKIESVHLRIATFLKMHINEDVDSNMIEFVANAKERQEDWQKRLRDLRYPVIGLKISTGRYQTPQGFTRSTYRLENWRDLPHDHRQLIRAWEKKVNRPALTAKLGLKNVQP</sequence>
<accession>A0A4U1L0J6</accession>
<dbReference type="SMART" id="SM00507">
    <property type="entry name" value="HNHc"/>
    <property type="match status" value="1"/>
</dbReference>
<keyword evidence="3" id="KW-0540">Nuclease</keyword>
<reference evidence="3 4" key="1">
    <citation type="submission" date="2019-04" db="EMBL/GenBank/DDBJ databases">
        <authorList>
            <person name="Yang Y."/>
            <person name="Wei D."/>
        </authorList>
    </citation>
    <scope>NUCLEOTIDE SEQUENCE [LARGE SCALE GENOMIC DNA]</scope>
    <source>
        <strain evidence="3 4">L-1-4w-11</strain>
    </source>
</reference>
<keyword evidence="4" id="KW-1185">Reference proteome</keyword>
<keyword evidence="3" id="KW-0378">Hydrolase</keyword>
<dbReference type="InterPro" id="IPR002711">
    <property type="entry name" value="HNH"/>
</dbReference>
<dbReference type="Proteomes" id="UP000309138">
    <property type="component" value="Unassembled WGS sequence"/>
</dbReference>
<protein>
    <submittedName>
        <fullName evidence="3">HNH endonuclease</fullName>
    </submittedName>
</protein>